<sequence length="253" mass="26391">MDTDNVSSSRSLSFVSPEALQLNHLVQQSHALSTDSNSIFQLPPGAVPTVETSNVLSVKPSFTQAGLIKPARLVVSNSASDTSSPPSWSPSAVTLASATSSRSLSPQVSTSPFKLYGDSSTPNSQVTAKLPTFLLDEKPDGLVGEGTQQLKSSSTTNKQDVSFSCIVHSTSKTQPIPSPSHTVSSGHDGTTLTSSAHVSPLNISVSPGSTETGQTVASSPIVVLLDPAALQNTEGNEQILKILFDELIKARDH</sequence>
<feature type="compositionally biased region" description="Polar residues" evidence="1">
    <location>
        <begin position="107"/>
        <end position="124"/>
    </location>
</feature>
<proteinExistence type="predicted"/>
<dbReference type="AlphaFoldDB" id="A0AAV4GBP8"/>
<protein>
    <submittedName>
        <fullName evidence="2">Uncharacterized protein</fullName>
    </submittedName>
</protein>
<dbReference type="Proteomes" id="UP000762676">
    <property type="component" value="Unassembled WGS sequence"/>
</dbReference>
<keyword evidence="3" id="KW-1185">Reference proteome</keyword>
<accession>A0AAV4GBP8</accession>
<comment type="caution">
    <text evidence="2">The sequence shown here is derived from an EMBL/GenBank/DDBJ whole genome shotgun (WGS) entry which is preliminary data.</text>
</comment>
<feature type="region of interest" description="Disordered" evidence="1">
    <location>
        <begin position="170"/>
        <end position="190"/>
    </location>
</feature>
<evidence type="ECO:0000313" key="3">
    <source>
        <dbReference type="Proteomes" id="UP000762676"/>
    </source>
</evidence>
<gene>
    <name evidence="2" type="ORF">ElyMa_004086000</name>
</gene>
<evidence type="ECO:0000256" key="1">
    <source>
        <dbReference type="SAM" id="MobiDB-lite"/>
    </source>
</evidence>
<feature type="region of interest" description="Disordered" evidence="1">
    <location>
        <begin position="99"/>
        <end position="124"/>
    </location>
</feature>
<evidence type="ECO:0000313" key="2">
    <source>
        <dbReference type="EMBL" id="GFR82010.1"/>
    </source>
</evidence>
<dbReference type="EMBL" id="BMAT01008308">
    <property type="protein sequence ID" value="GFR82010.1"/>
    <property type="molecule type" value="Genomic_DNA"/>
</dbReference>
<organism evidence="2 3">
    <name type="scientific">Elysia marginata</name>
    <dbReference type="NCBI Taxonomy" id="1093978"/>
    <lineage>
        <taxon>Eukaryota</taxon>
        <taxon>Metazoa</taxon>
        <taxon>Spiralia</taxon>
        <taxon>Lophotrochozoa</taxon>
        <taxon>Mollusca</taxon>
        <taxon>Gastropoda</taxon>
        <taxon>Heterobranchia</taxon>
        <taxon>Euthyneura</taxon>
        <taxon>Panpulmonata</taxon>
        <taxon>Sacoglossa</taxon>
        <taxon>Placobranchoidea</taxon>
        <taxon>Plakobranchidae</taxon>
        <taxon>Elysia</taxon>
    </lineage>
</organism>
<name>A0AAV4GBP8_9GAST</name>
<reference evidence="2 3" key="1">
    <citation type="journal article" date="2021" name="Elife">
        <title>Chloroplast acquisition without the gene transfer in kleptoplastic sea slugs, Plakobranchus ocellatus.</title>
        <authorList>
            <person name="Maeda T."/>
            <person name="Takahashi S."/>
            <person name="Yoshida T."/>
            <person name="Shimamura S."/>
            <person name="Takaki Y."/>
            <person name="Nagai Y."/>
            <person name="Toyoda A."/>
            <person name="Suzuki Y."/>
            <person name="Arimoto A."/>
            <person name="Ishii H."/>
            <person name="Satoh N."/>
            <person name="Nishiyama T."/>
            <person name="Hasebe M."/>
            <person name="Maruyama T."/>
            <person name="Minagawa J."/>
            <person name="Obokata J."/>
            <person name="Shigenobu S."/>
        </authorList>
    </citation>
    <scope>NUCLEOTIDE SEQUENCE [LARGE SCALE GENOMIC DNA]</scope>
</reference>